<dbReference type="PANTHER" id="PTHR46388:SF2">
    <property type="entry name" value="NHL REPEAT-CONTAINING PROTEIN 2"/>
    <property type="match status" value="1"/>
</dbReference>
<name>A0A6S6U823_9GAMM</name>
<reference evidence="3" key="1">
    <citation type="submission" date="2020-01" db="EMBL/GenBank/DDBJ databases">
        <authorList>
            <person name="Meier V. D."/>
            <person name="Meier V D."/>
        </authorList>
    </citation>
    <scope>NUCLEOTIDE SEQUENCE</scope>
    <source>
        <strain evidence="3">HLG_WM_MAG_07</strain>
    </source>
</reference>
<accession>A0A6S6U823</accession>
<proteinExistence type="predicted"/>
<dbReference type="EMBL" id="CACVAY010000145">
    <property type="protein sequence ID" value="CAA6827939.1"/>
    <property type="molecule type" value="Genomic_DNA"/>
</dbReference>
<sequence length="180" mass="21158">MKRQHAFHSFSIVILLTFVTAISAAETIANKKAPEFTQKSSHEWINSPPLSMKQLKGNVVLLDVWAYGCWNCYRSFPWLHKLEKTYASKKLKVIGIHTPEFEQEQNRENVIANVRRFELRHPIMMDNNFAYWKALENQYWPTFYLIDKKGNLRFRFIGETHAGDRNATTIDQAIKLLLKE</sequence>
<gene>
    <name evidence="3" type="ORF">HELGO_WM8754</name>
</gene>
<evidence type="ECO:0000313" key="3">
    <source>
        <dbReference type="EMBL" id="CAA6827939.1"/>
    </source>
</evidence>
<evidence type="ECO:0000256" key="1">
    <source>
        <dbReference type="SAM" id="SignalP"/>
    </source>
</evidence>
<dbReference type="InterPro" id="IPR013740">
    <property type="entry name" value="Redoxin"/>
</dbReference>
<feature type="signal peptide" evidence="1">
    <location>
        <begin position="1"/>
        <end position="24"/>
    </location>
</feature>
<organism evidence="3">
    <name type="scientific">uncultured Thiotrichaceae bacterium</name>
    <dbReference type="NCBI Taxonomy" id="298394"/>
    <lineage>
        <taxon>Bacteria</taxon>
        <taxon>Pseudomonadati</taxon>
        <taxon>Pseudomonadota</taxon>
        <taxon>Gammaproteobacteria</taxon>
        <taxon>Thiotrichales</taxon>
        <taxon>Thiotrichaceae</taxon>
        <taxon>environmental samples</taxon>
    </lineage>
</organism>
<protein>
    <recommendedName>
        <fullName evidence="2">Thioredoxin domain-containing protein</fullName>
    </recommendedName>
</protein>
<feature type="chain" id="PRO_5027671430" description="Thioredoxin domain-containing protein" evidence="1">
    <location>
        <begin position="25"/>
        <end position="180"/>
    </location>
</feature>
<dbReference type="Pfam" id="PF08534">
    <property type="entry name" value="Redoxin"/>
    <property type="match status" value="1"/>
</dbReference>
<evidence type="ECO:0000259" key="2">
    <source>
        <dbReference type="PROSITE" id="PS51352"/>
    </source>
</evidence>
<keyword evidence="1" id="KW-0732">Signal</keyword>
<dbReference type="PROSITE" id="PS51352">
    <property type="entry name" value="THIOREDOXIN_2"/>
    <property type="match status" value="1"/>
</dbReference>
<feature type="domain" description="Thioredoxin" evidence="2">
    <location>
        <begin position="27"/>
        <end position="179"/>
    </location>
</feature>
<dbReference type="InterPro" id="IPR036249">
    <property type="entry name" value="Thioredoxin-like_sf"/>
</dbReference>
<dbReference type="SUPFAM" id="SSF52833">
    <property type="entry name" value="Thioredoxin-like"/>
    <property type="match status" value="1"/>
</dbReference>
<dbReference type="PANTHER" id="PTHR46388">
    <property type="entry name" value="NHL REPEAT-CONTAINING PROTEIN 2"/>
    <property type="match status" value="1"/>
</dbReference>
<dbReference type="Gene3D" id="3.40.30.10">
    <property type="entry name" value="Glutaredoxin"/>
    <property type="match status" value="1"/>
</dbReference>
<dbReference type="AlphaFoldDB" id="A0A6S6U823"/>
<dbReference type="InterPro" id="IPR013766">
    <property type="entry name" value="Thioredoxin_domain"/>
</dbReference>